<organism evidence="2 3">
    <name type="scientific">Cynara cardunculus var. scolymus</name>
    <name type="common">Globe artichoke</name>
    <name type="synonym">Cynara scolymus</name>
    <dbReference type="NCBI Taxonomy" id="59895"/>
    <lineage>
        <taxon>Eukaryota</taxon>
        <taxon>Viridiplantae</taxon>
        <taxon>Streptophyta</taxon>
        <taxon>Embryophyta</taxon>
        <taxon>Tracheophyta</taxon>
        <taxon>Spermatophyta</taxon>
        <taxon>Magnoliopsida</taxon>
        <taxon>eudicotyledons</taxon>
        <taxon>Gunneridae</taxon>
        <taxon>Pentapetalae</taxon>
        <taxon>asterids</taxon>
        <taxon>campanulids</taxon>
        <taxon>Asterales</taxon>
        <taxon>Asteraceae</taxon>
        <taxon>Carduoideae</taxon>
        <taxon>Cardueae</taxon>
        <taxon>Carduinae</taxon>
        <taxon>Cynara</taxon>
    </lineage>
</organism>
<dbReference type="SUPFAM" id="SSF81296">
    <property type="entry name" value="E set domains"/>
    <property type="match status" value="1"/>
</dbReference>
<dbReference type="Gene3D" id="2.60.40.1130">
    <property type="entry name" value="Rab geranylgeranyltransferase alpha-subunit, insert domain"/>
    <property type="match status" value="1"/>
</dbReference>
<dbReference type="EMBL" id="LEKV01003661">
    <property type="protein sequence ID" value="KVH98825.1"/>
    <property type="molecule type" value="Genomic_DNA"/>
</dbReference>
<feature type="domain" description="Pullulanase N2" evidence="1">
    <location>
        <begin position="14"/>
        <end position="108"/>
    </location>
</feature>
<accession>A0A103XXN6</accession>
<reference evidence="2 3" key="1">
    <citation type="journal article" date="2016" name="Sci. Rep.">
        <title>The genome sequence of the outbreeding globe artichoke constructed de novo incorporating a phase-aware low-pass sequencing strategy of F1 progeny.</title>
        <authorList>
            <person name="Scaglione D."/>
            <person name="Reyes-Chin-Wo S."/>
            <person name="Acquadro A."/>
            <person name="Froenicke L."/>
            <person name="Portis E."/>
            <person name="Beitel C."/>
            <person name="Tirone M."/>
            <person name="Mauro R."/>
            <person name="Lo Monaco A."/>
            <person name="Mauromicale G."/>
            <person name="Faccioli P."/>
            <person name="Cattivelli L."/>
            <person name="Rieseberg L."/>
            <person name="Michelmore R."/>
            <person name="Lanteri S."/>
        </authorList>
    </citation>
    <scope>NUCLEOTIDE SEQUENCE [LARGE SCALE GENOMIC DNA]</scope>
    <source>
        <strain evidence="2">2C</strain>
    </source>
</reference>
<protein>
    <submittedName>
        <fullName evidence="2">Immunoglobulin E-set</fullName>
    </submittedName>
</protein>
<proteinExistence type="predicted"/>
<dbReference type="Pfam" id="PF17967">
    <property type="entry name" value="Pullulanase_N2"/>
    <property type="match status" value="1"/>
</dbReference>
<keyword evidence="3" id="KW-1185">Reference proteome</keyword>
<name>A0A103XXN6_CYNCS</name>
<gene>
    <name evidence="2" type="ORF">Ccrd_022946</name>
</gene>
<dbReference type="AlphaFoldDB" id="A0A103XXN6"/>
<evidence type="ECO:0000313" key="3">
    <source>
        <dbReference type="Proteomes" id="UP000243975"/>
    </source>
</evidence>
<evidence type="ECO:0000259" key="1">
    <source>
        <dbReference type="Pfam" id="PF17967"/>
    </source>
</evidence>
<dbReference type="Proteomes" id="UP000243975">
    <property type="component" value="Unassembled WGS sequence"/>
</dbReference>
<dbReference type="STRING" id="59895.A0A103XXN6"/>
<comment type="caution">
    <text evidence="2">The sequence shown here is derived from an EMBL/GenBank/DDBJ whole genome shotgun (WGS) entry which is preliminary data.</text>
</comment>
<evidence type="ECO:0000313" key="2">
    <source>
        <dbReference type="EMBL" id="KVH98825.1"/>
    </source>
</evidence>
<dbReference type="InterPro" id="IPR040671">
    <property type="entry name" value="Pullulanase_N2"/>
</dbReference>
<dbReference type="Gramene" id="KVH98825">
    <property type="protein sequence ID" value="KVH98825"/>
    <property type="gene ID" value="Ccrd_022946"/>
</dbReference>
<dbReference type="InterPro" id="IPR014756">
    <property type="entry name" value="Ig_E-set"/>
</dbReference>
<sequence>MSTVHRLQDSLSYSRAYWVSRSVIAWNVDAVGGSCFLYSSSSAALTIVETVIEGYNLFVELKRYDQRLPESVRDKLPHIRDYKAFKVPTALDPKTILKDQLVVAFFDAIILFCGESLQEAMQLTPRHPKMENAATRDRGIYK</sequence>